<dbReference type="Proteomes" id="UP000467841">
    <property type="component" value="Unassembled WGS sequence"/>
</dbReference>
<gene>
    <name evidence="1" type="ORF">MERR_LOCUS24178</name>
</gene>
<keyword evidence="2" id="KW-1185">Reference proteome</keyword>
<evidence type="ECO:0000313" key="2">
    <source>
        <dbReference type="Proteomes" id="UP000467841"/>
    </source>
</evidence>
<dbReference type="AlphaFoldDB" id="A0A6D2J7G9"/>
<protein>
    <submittedName>
        <fullName evidence="1">Uncharacterized protein</fullName>
    </submittedName>
</protein>
<comment type="caution">
    <text evidence="1">The sequence shown here is derived from an EMBL/GenBank/DDBJ whole genome shotgun (WGS) entry which is preliminary data.</text>
</comment>
<proteinExistence type="predicted"/>
<evidence type="ECO:0000313" key="1">
    <source>
        <dbReference type="EMBL" id="CAA7036943.1"/>
    </source>
</evidence>
<dbReference type="EMBL" id="CACVBM020001166">
    <property type="protein sequence ID" value="CAA7036943.1"/>
    <property type="molecule type" value="Genomic_DNA"/>
</dbReference>
<reference evidence="1" key="1">
    <citation type="submission" date="2020-01" db="EMBL/GenBank/DDBJ databases">
        <authorList>
            <person name="Mishra B."/>
        </authorList>
    </citation>
    <scope>NUCLEOTIDE SEQUENCE [LARGE SCALE GENOMIC DNA]</scope>
</reference>
<organism evidence="1 2">
    <name type="scientific">Microthlaspi erraticum</name>
    <dbReference type="NCBI Taxonomy" id="1685480"/>
    <lineage>
        <taxon>Eukaryota</taxon>
        <taxon>Viridiplantae</taxon>
        <taxon>Streptophyta</taxon>
        <taxon>Embryophyta</taxon>
        <taxon>Tracheophyta</taxon>
        <taxon>Spermatophyta</taxon>
        <taxon>Magnoliopsida</taxon>
        <taxon>eudicotyledons</taxon>
        <taxon>Gunneridae</taxon>
        <taxon>Pentapetalae</taxon>
        <taxon>rosids</taxon>
        <taxon>malvids</taxon>
        <taxon>Brassicales</taxon>
        <taxon>Brassicaceae</taxon>
        <taxon>Coluteocarpeae</taxon>
        <taxon>Microthlaspi</taxon>
    </lineage>
</organism>
<name>A0A6D2J7G9_9BRAS</name>
<sequence length="114" mass="12890">MCKKLDYPFGQTSPRNFRFAEILVKHLVDSNAIGPLPLSVDPEWPAHFWLVPTFEPYLLSDFMHSVLFVIYADMCKNVGEKGSTQLPNHIQDECSSTTLRMGSDGGVWSLNRSN</sequence>
<accession>A0A6D2J7G9</accession>